<dbReference type="Pfam" id="PF08239">
    <property type="entry name" value="SH3_3"/>
    <property type="match status" value="1"/>
</dbReference>
<comment type="caution">
    <text evidence="4">The sequence shown here is derived from an EMBL/GenBank/DDBJ whole genome shotgun (WGS) entry which is preliminary data.</text>
</comment>
<reference evidence="4 5" key="1">
    <citation type="journal article" date="2016" name="Nat. Commun.">
        <title>Thousands of microbial genomes shed light on interconnected biogeochemical processes in an aquifer system.</title>
        <authorList>
            <person name="Anantharaman K."/>
            <person name="Brown C.T."/>
            <person name="Hug L.A."/>
            <person name="Sharon I."/>
            <person name="Castelle C.J."/>
            <person name="Probst A.J."/>
            <person name="Thomas B.C."/>
            <person name="Singh A."/>
            <person name="Wilkins M.J."/>
            <person name="Karaoz U."/>
            <person name="Brodie E.L."/>
            <person name="Williams K.H."/>
            <person name="Hubbard S.S."/>
            <person name="Banfield J.F."/>
        </authorList>
    </citation>
    <scope>NUCLEOTIDE SEQUENCE [LARGE SCALE GENOMIC DNA]</scope>
</reference>
<evidence type="ECO:0000259" key="3">
    <source>
        <dbReference type="Pfam" id="PF08308"/>
    </source>
</evidence>
<dbReference type="Gene3D" id="2.30.30.40">
    <property type="entry name" value="SH3 Domains"/>
    <property type="match status" value="1"/>
</dbReference>
<evidence type="ECO:0000313" key="4">
    <source>
        <dbReference type="EMBL" id="OGD71067.1"/>
    </source>
</evidence>
<dbReference type="EMBL" id="MFAG01000041">
    <property type="protein sequence ID" value="OGD71067.1"/>
    <property type="molecule type" value="Genomic_DNA"/>
</dbReference>
<dbReference type="PROSITE" id="PS51257">
    <property type="entry name" value="PROKAR_LIPOPROTEIN"/>
    <property type="match status" value="1"/>
</dbReference>
<organism evidence="4 5">
    <name type="scientific">Candidatus Collierbacteria bacterium RIFCSPHIGHO2_01_FULL_50_25</name>
    <dbReference type="NCBI Taxonomy" id="1817722"/>
    <lineage>
        <taxon>Bacteria</taxon>
        <taxon>Candidatus Collieribacteriota</taxon>
    </lineage>
</organism>
<feature type="domain" description="SH3b" evidence="2">
    <location>
        <begin position="236"/>
        <end position="284"/>
    </location>
</feature>
<feature type="signal peptide" evidence="1">
    <location>
        <begin position="1"/>
        <end position="17"/>
    </location>
</feature>
<feature type="domain" description="PEGA" evidence="3">
    <location>
        <begin position="123"/>
        <end position="183"/>
    </location>
</feature>
<sequence>MKLGRLIVLVTSSLLLAGCSLPFGQKKAGVQITANPQASVFMDDKSLGQTPVYQNGLKPGTYNIKITASDTTLTPWEGKVTLNPGVLTVVDRQLASDPTKAHGYTLSFEALTNKTAAEVNLISFPDTVSVMVDGAPVGFTPFKSDSVVSGAHTFTLTSPGYQDMVVKASVQSGHRLVVNAQLAMANVTPTPPPLTSPSASAPGPSVDITPLPKQATDAAVLKPYVEILPTPDNNHLKVRSENAIGNNIIAIVNTGDKFPYFKTQDGWHQIEYQTGNKGWVSATYARLVN</sequence>
<accession>A0A1F5EUJ9</accession>
<dbReference type="InterPro" id="IPR003646">
    <property type="entry name" value="SH3-like_bac-type"/>
</dbReference>
<evidence type="ECO:0000256" key="1">
    <source>
        <dbReference type="SAM" id="SignalP"/>
    </source>
</evidence>
<keyword evidence="1" id="KW-0732">Signal</keyword>
<dbReference type="Proteomes" id="UP000177979">
    <property type="component" value="Unassembled WGS sequence"/>
</dbReference>
<gene>
    <name evidence="4" type="ORF">A2703_01355</name>
</gene>
<dbReference type="AlphaFoldDB" id="A0A1F5EUJ9"/>
<dbReference type="STRING" id="1817722.A2703_01355"/>
<name>A0A1F5EUJ9_9BACT</name>
<proteinExistence type="predicted"/>
<dbReference type="Pfam" id="PF08308">
    <property type="entry name" value="PEGA"/>
    <property type="match status" value="2"/>
</dbReference>
<dbReference type="InterPro" id="IPR013229">
    <property type="entry name" value="PEGA"/>
</dbReference>
<evidence type="ECO:0000259" key="2">
    <source>
        <dbReference type="Pfam" id="PF08239"/>
    </source>
</evidence>
<feature type="domain" description="PEGA" evidence="3">
    <location>
        <begin position="31"/>
        <end position="85"/>
    </location>
</feature>
<evidence type="ECO:0000313" key="5">
    <source>
        <dbReference type="Proteomes" id="UP000177979"/>
    </source>
</evidence>
<protein>
    <submittedName>
        <fullName evidence="4">Uncharacterized protein</fullName>
    </submittedName>
</protein>
<feature type="chain" id="PRO_5009518394" evidence="1">
    <location>
        <begin position="18"/>
        <end position="289"/>
    </location>
</feature>